<evidence type="ECO:0000256" key="1">
    <source>
        <dbReference type="ARBA" id="ARBA00022485"/>
    </source>
</evidence>
<evidence type="ECO:0000313" key="8">
    <source>
        <dbReference type="EMBL" id="AFU98451.1"/>
    </source>
</evidence>
<dbReference type="Pfam" id="PF04976">
    <property type="entry name" value="DmsC"/>
    <property type="match status" value="1"/>
</dbReference>
<feature type="domain" description="4Fe-4S ferredoxin-type" evidence="7">
    <location>
        <begin position="104"/>
        <end position="133"/>
    </location>
</feature>
<dbReference type="Gene3D" id="3.30.70.20">
    <property type="match status" value="2"/>
</dbReference>
<dbReference type="PANTHER" id="PTHR43177:SF3">
    <property type="entry name" value="PROTEIN NRFC HOMOLOG"/>
    <property type="match status" value="1"/>
</dbReference>
<dbReference type="InterPro" id="IPR017896">
    <property type="entry name" value="4Fe4S_Fe-S-bd"/>
</dbReference>
<feature type="transmembrane region" description="Helical" evidence="6">
    <location>
        <begin position="525"/>
        <end position="543"/>
    </location>
</feature>
<keyword evidence="6" id="KW-0812">Transmembrane</keyword>
<dbReference type="HOGENOM" id="CLU_029605_0_0_6"/>
<dbReference type="AlphaFoldDB" id="K4KHG3"/>
<evidence type="ECO:0000256" key="4">
    <source>
        <dbReference type="ARBA" id="ARBA00023014"/>
    </source>
</evidence>
<sequence length="672" mass="73298">MTSKDNQYEKFPGSDLPGSDLPGTASKPATGEQKSGNAGAMIWEIRTEEQPYAFLSDKKIDEKNRYGQLIDLIDLTEHKLPVGRSLHINENPAVGTNPNRNKQHGFFFTADNCIGCHACEAACSEKNENPAHLAFRSVGYVEGGSYPDYKRMNISMACNHCDNPVCLKGCPTRAYTKHVEYGAVLQDPETCFGCGYCTWVCPYNAPQLDPIKGQVSKCNMCVDRLEVGLKPACVSACVGNALDFGVIENIPENREQALTEIPGFPTPEITHPNVRFQQITRLPDEMKRTDSMPLKYHKDENGRYKPAIDQKKGVQKHWNLARLSSRENPLVLFTLCSQAAIGAFGLSFLGAELGVEQLAAFRDSALYAPLAILSFLLVGFGLFMSTMHLGKPHRFYRGFNNLRHSPVCREGLGIALFMGGLGMHILFSLPANSIFQGLYQWAFGSEVSTLISAPTAASWAAGFGYFAIPASLVGLYYMNKCYRIEARPFWNHWQVATAFFGNMFSLGGLVAGLVMVPTLALTDQAYDTALLICGSAMALGLAAEGMGHLAHSKAMGTAAHEGGASYYIQSTTFGKTFLLRNALLGLNLVLVLSLLAALVVWQLAGIYALLAWTLAGLLLVGTSVIGRALFYVLVVPTTMPGAFFWKNKGFEEHARDIGLANMPQVGVVPLTH</sequence>
<dbReference type="Pfam" id="PF13247">
    <property type="entry name" value="Fer4_11"/>
    <property type="match status" value="1"/>
</dbReference>
<dbReference type="GO" id="GO:0046872">
    <property type="term" value="F:metal ion binding"/>
    <property type="evidence" value="ECO:0007669"/>
    <property type="project" value="UniProtKB-KW"/>
</dbReference>
<dbReference type="eggNOG" id="COG0437">
    <property type="taxonomic scope" value="Bacteria"/>
</dbReference>
<dbReference type="GO" id="GO:0016020">
    <property type="term" value="C:membrane"/>
    <property type="evidence" value="ECO:0007669"/>
    <property type="project" value="InterPro"/>
</dbReference>
<keyword evidence="1" id="KW-0004">4Fe-4S</keyword>
<keyword evidence="9" id="KW-1185">Reference proteome</keyword>
<evidence type="ECO:0000256" key="3">
    <source>
        <dbReference type="ARBA" id="ARBA00023004"/>
    </source>
</evidence>
<keyword evidence="3" id="KW-0408">Iron</keyword>
<keyword evidence="4" id="KW-0411">Iron-sulfur</keyword>
<dbReference type="PROSITE" id="PS51379">
    <property type="entry name" value="4FE4S_FER_2"/>
    <property type="match status" value="2"/>
</dbReference>
<evidence type="ECO:0000313" key="9">
    <source>
        <dbReference type="Proteomes" id="UP000000466"/>
    </source>
</evidence>
<feature type="transmembrane region" description="Helical" evidence="6">
    <location>
        <begin position="370"/>
        <end position="390"/>
    </location>
</feature>
<feature type="transmembrane region" description="Helical" evidence="6">
    <location>
        <begin position="411"/>
        <end position="436"/>
    </location>
</feature>
<feature type="transmembrane region" description="Helical" evidence="6">
    <location>
        <begin position="330"/>
        <end position="350"/>
    </location>
</feature>
<dbReference type="InterPro" id="IPR050954">
    <property type="entry name" value="ET_IronSulfur_Cluster-Binding"/>
</dbReference>
<evidence type="ECO:0000256" key="6">
    <source>
        <dbReference type="SAM" id="Phobius"/>
    </source>
</evidence>
<dbReference type="OrthoDB" id="9779457at2"/>
<dbReference type="CDD" id="cd16371">
    <property type="entry name" value="DMSOR_beta_like"/>
    <property type="match status" value="1"/>
</dbReference>
<keyword evidence="6" id="KW-1133">Transmembrane helix</keyword>
<gene>
    <name evidence="8" type="ordered locus">M5M_06280</name>
</gene>
<feature type="region of interest" description="Disordered" evidence="5">
    <location>
        <begin position="1"/>
        <end position="36"/>
    </location>
</feature>
<evidence type="ECO:0000256" key="5">
    <source>
        <dbReference type="SAM" id="MobiDB-lite"/>
    </source>
</evidence>
<dbReference type="PROSITE" id="PS00198">
    <property type="entry name" value="4FE4S_FER_1"/>
    <property type="match status" value="1"/>
</dbReference>
<dbReference type="PANTHER" id="PTHR43177">
    <property type="entry name" value="PROTEIN NRFC"/>
    <property type="match status" value="1"/>
</dbReference>
<dbReference type="eggNOG" id="COG3302">
    <property type="taxonomic scope" value="Bacteria"/>
</dbReference>
<dbReference type="STRING" id="1117647.M5M_06280"/>
<keyword evidence="6" id="KW-0472">Membrane</keyword>
<accession>K4KHG3</accession>
<dbReference type="EMBL" id="CP003746">
    <property type="protein sequence ID" value="AFU98451.1"/>
    <property type="molecule type" value="Genomic_DNA"/>
</dbReference>
<name>K4KHG3_SIMAS</name>
<dbReference type="KEGG" id="saga:M5M_06280"/>
<evidence type="ECO:0000256" key="2">
    <source>
        <dbReference type="ARBA" id="ARBA00022723"/>
    </source>
</evidence>
<feature type="transmembrane region" description="Helical" evidence="6">
    <location>
        <begin position="610"/>
        <end position="634"/>
    </location>
</feature>
<organism evidence="8 9">
    <name type="scientific">Simiduia agarivorans (strain DSM 21679 / JCM 13881 / BCRC 17597 / SA1)</name>
    <dbReference type="NCBI Taxonomy" id="1117647"/>
    <lineage>
        <taxon>Bacteria</taxon>
        <taxon>Pseudomonadati</taxon>
        <taxon>Pseudomonadota</taxon>
        <taxon>Gammaproteobacteria</taxon>
        <taxon>Cellvibrionales</taxon>
        <taxon>Cellvibrionaceae</taxon>
        <taxon>Simiduia</taxon>
    </lineage>
</organism>
<feature type="transmembrane region" description="Helical" evidence="6">
    <location>
        <begin position="582"/>
        <end position="604"/>
    </location>
</feature>
<evidence type="ECO:0000259" key="7">
    <source>
        <dbReference type="PROSITE" id="PS51379"/>
    </source>
</evidence>
<dbReference type="InterPro" id="IPR007059">
    <property type="entry name" value="DmsC"/>
</dbReference>
<dbReference type="Proteomes" id="UP000000466">
    <property type="component" value="Chromosome"/>
</dbReference>
<proteinExistence type="predicted"/>
<feature type="domain" description="4Fe-4S ferredoxin-type" evidence="7">
    <location>
        <begin position="182"/>
        <end position="211"/>
    </location>
</feature>
<dbReference type="SUPFAM" id="SSF54862">
    <property type="entry name" value="4Fe-4S ferredoxins"/>
    <property type="match status" value="1"/>
</dbReference>
<dbReference type="RefSeq" id="WP_015046624.1">
    <property type="nucleotide sequence ID" value="NC_018868.3"/>
</dbReference>
<dbReference type="GO" id="GO:0019645">
    <property type="term" value="P:anaerobic electron transport chain"/>
    <property type="evidence" value="ECO:0007669"/>
    <property type="project" value="InterPro"/>
</dbReference>
<feature type="transmembrane region" description="Helical" evidence="6">
    <location>
        <begin position="499"/>
        <end position="519"/>
    </location>
</feature>
<reference evidence="8 9" key="1">
    <citation type="journal article" date="2013" name="Genome Announc.">
        <title>Complete genome sequence of Simiduia agarivorans SA1(T), a marine bacterium able to degrade a variety of polysaccharides.</title>
        <authorList>
            <person name="Lin S.Y."/>
            <person name="Shieh W.Y."/>
            <person name="Chen J.S."/>
            <person name="Tang S.L."/>
        </authorList>
    </citation>
    <scope>NUCLEOTIDE SEQUENCE [LARGE SCALE GENOMIC DNA]</scope>
    <source>
        <strain evidence="9">DSM 21679 / JCM 13881 / BCRC 17597 / SA1</strain>
    </source>
</reference>
<dbReference type="InterPro" id="IPR017900">
    <property type="entry name" value="4Fe4S_Fe_S_CS"/>
</dbReference>
<feature type="transmembrane region" description="Helical" evidence="6">
    <location>
        <begin position="456"/>
        <end position="478"/>
    </location>
</feature>
<protein>
    <submittedName>
        <fullName evidence="8">4Fe-4S ferredoxin</fullName>
    </submittedName>
</protein>
<dbReference type="GO" id="GO:0051539">
    <property type="term" value="F:4 iron, 4 sulfur cluster binding"/>
    <property type="evidence" value="ECO:0007669"/>
    <property type="project" value="UniProtKB-KW"/>
</dbReference>
<keyword evidence="2" id="KW-0479">Metal-binding</keyword>